<dbReference type="Gene3D" id="6.10.140.2210">
    <property type="match status" value="1"/>
</dbReference>
<dbReference type="PROSITE" id="PS00518">
    <property type="entry name" value="ZF_RING_1"/>
    <property type="match status" value="1"/>
</dbReference>
<keyword evidence="7" id="KW-0479">Metal-binding</keyword>
<evidence type="ECO:0000256" key="1">
    <source>
        <dbReference type="ARBA" id="ARBA00000900"/>
    </source>
</evidence>
<dbReference type="InterPro" id="IPR040383">
    <property type="entry name" value="HAKAI/CBLL2"/>
</dbReference>
<name>A0A9W3A8H2_BIOGL</name>
<dbReference type="RefSeq" id="XP_055883475.1">
    <property type="nucleotide sequence ID" value="XM_056027500.1"/>
</dbReference>
<feature type="compositionally biased region" description="Low complexity" evidence="15">
    <location>
        <begin position="491"/>
        <end position="500"/>
    </location>
</feature>
<comment type="pathway">
    <text evidence="3">Protein modification; protein ubiquitination.</text>
</comment>
<feature type="domain" description="RING-type" evidence="16">
    <location>
        <begin position="51"/>
        <end position="87"/>
    </location>
</feature>
<keyword evidence="8 14" id="KW-0863">Zinc-finger</keyword>
<protein>
    <recommendedName>
        <fullName evidence="13">E3 ubiquitin-protein ligase Hakai</fullName>
        <ecNumber evidence="4">2.3.2.27</ecNumber>
    </recommendedName>
</protein>
<dbReference type="PROSITE" id="PS50089">
    <property type="entry name" value="ZF_RING_2"/>
    <property type="match status" value="1"/>
</dbReference>
<keyword evidence="6" id="KW-0808">Transferase</keyword>
<keyword evidence="10" id="KW-0862">Zinc</keyword>
<sequence>MMEEIDEEVVENPTLRAAFSLAPLHQGQPLQWDYEAHLIGEKILNKMIHLCEICELPILVYGRMLPCKHIFCFGCARKSEKACRRCNGKVQKVEKSALGTVFVCTHGAPKHDVHGCRRTYLSHRDLQSHIAHRHQPKAPSTKHVPSNPVAQQAPVQMPLTQQQAAQQASQKQIPTSVQSHLQASNMAVQSLIPASGLALTHSQSTGLPVSGQQMSPIPPLIPGLGDLRPSPGILSQNSPMAQATQSPNTLQQGLALSYGTAAQPNPDIYRALEMTALGQQQPPALQQGIGMHLALQNLQQYPKTPQFPASAPLIPQLSQGMVAPLHNMPPLSHQHSALPVQQNLDTYSKPPNVQSPSLSAPQSRNLITVPIQDEGQYRPLPYVPPMSSQSNHPSYQQGRPLTSNSFSSSNNYNLINTQNNLINTQNQSIGHPSALGGAQNMGHMGGSPAQNISHSQNLSVQSQNLAAQVSNLVGLTQNMVSHAQTLGGQGQNISGNSQLQYPPVSNNAGLMINPRPNNPHSRPLNSTPTVNRFQQHPHWQNPRGIQPRMSQGQNRPRPDNQFNHGNYYS</sequence>
<dbReference type="GO" id="GO:0008270">
    <property type="term" value="F:zinc ion binding"/>
    <property type="evidence" value="ECO:0007669"/>
    <property type="project" value="UniProtKB-KW"/>
</dbReference>
<keyword evidence="17" id="KW-1185">Reference proteome</keyword>
<feature type="compositionally biased region" description="Low complexity" evidence="15">
    <location>
        <begin position="161"/>
        <end position="172"/>
    </location>
</feature>
<evidence type="ECO:0000256" key="6">
    <source>
        <dbReference type="ARBA" id="ARBA00022679"/>
    </source>
</evidence>
<dbReference type="InterPro" id="IPR017907">
    <property type="entry name" value="Znf_RING_CS"/>
</dbReference>
<evidence type="ECO:0000256" key="11">
    <source>
        <dbReference type="ARBA" id="ARBA00023242"/>
    </source>
</evidence>
<dbReference type="InterPro" id="IPR001841">
    <property type="entry name" value="Znf_RING"/>
</dbReference>
<evidence type="ECO:0000256" key="14">
    <source>
        <dbReference type="PROSITE-ProRule" id="PRU00175"/>
    </source>
</evidence>
<evidence type="ECO:0000256" key="8">
    <source>
        <dbReference type="ARBA" id="ARBA00022771"/>
    </source>
</evidence>
<comment type="catalytic activity">
    <reaction evidence="1">
        <text>S-ubiquitinyl-[E2 ubiquitin-conjugating enzyme]-L-cysteine + [acceptor protein]-L-lysine = [E2 ubiquitin-conjugating enzyme]-L-cysteine + N(6)-ubiquitinyl-[acceptor protein]-L-lysine.</text>
        <dbReference type="EC" id="2.3.2.27"/>
    </reaction>
</comment>
<evidence type="ECO:0000256" key="10">
    <source>
        <dbReference type="ARBA" id="ARBA00022833"/>
    </source>
</evidence>
<dbReference type="RefSeq" id="XP_055883474.1">
    <property type="nucleotide sequence ID" value="XM_056027499.1"/>
</dbReference>
<dbReference type="Gene3D" id="3.30.40.10">
    <property type="entry name" value="Zinc/RING finger domain, C3HC4 (zinc finger)"/>
    <property type="match status" value="1"/>
</dbReference>
<evidence type="ECO:0000256" key="13">
    <source>
        <dbReference type="ARBA" id="ARBA00041081"/>
    </source>
</evidence>
<feature type="compositionally biased region" description="Polar residues" evidence="15">
    <location>
        <begin position="548"/>
        <end position="569"/>
    </location>
</feature>
<feature type="region of interest" description="Disordered" evidence="15">
    <location>
        <begin position="129"/>
        <end position="176"/>
    </location>
</feature>
<feature type="region of interest" description="Disordered" evidence="15">
    <location>
        <begin position="487"/>
        <end position="569"/>
    </location>
</feature>
<dbReference type="GO" id="GO:0005634">
    <property type="term" value="C:nucleus"/>
    <property type="evidence" value="ECO:0007669"/>
    <property type="project" value="UniProtKB-SubCell"/>
</dbReference>
<dbReference type="PANTHER" id="PTHR13480">
    <property type="entry name" value="E3 UBIQUITIN-PROTEIN LIGASE HAKAI-RELATED"/>
    <property type="match status" value="1"/>
</dbReference>
<feature type="region of interest" description="Disordered" evidence="15">
    <location>
        <begin position="382"/>
        <end position="403"/>
    </location>
</feature>
<dbReference type="InterPro" id="IPR041042">
    <property type="entry name" value="Znf_Hakai"/>
</dbReference>
<evidence type="ECO:0000256" key="3">
    <source>
        <dbReference type="ARBA" id="ARBA00004906"/>
    </source>
</evidence>
<dbReference type="AlphaFoldDB" id="A0A9W3A8H2"/>
<evidence type="ECO:0000313" key="18">
    <source>
        <dbReference type="RefSeq" id="XP_055883473.1"/>
    </source>
</evidence>
<evidence type="ECO:0000313" key="19">
    <source>
        <dbReference type="RefSeq" id="XP_055883474.1"/>
    </source>
</evidence>
<evidence type="ECO:0000256" key="5">
    <source>
        <dbReference type="ARBA" id="ARBA00022473"/>
    </source>
</evidence>
<feature type="region of interest" description="Disordered" evidence="15">
    <location>
        <begin position="429"/>
        <end position="458"/>
    </location>
</feature>
<evidence type="ECO:0000313" key="20">
    <source>
        <dbReference type="RefSeq" id="XP_055883475.1"/>
    </source>
</evidence>
<reference evidence="18 19" key="1">
    <citation type="submission" date="2025-04" db="UniProtKB">
        <authorList>
            <consortium name="RefSeq"/>
        </authorList>
    </citation>
    <scope>IDENTIFICATION</scope>
</reference>
<evidence type="ECO:0000256" key="15">
    <source>
        <dbReference type="SAM" id="MobiDB-lite"/>
    </source>
</evidence>
<dbReference type="CDD" id="cd16508">
    <property type="entry name" value="RING-HC_HAKAI-like"/>
    <property type="match status" value="1"/>
</dbReference>
<evidence type="ECO:0000259" key="16">
    <source>
        <dbReference type="PROSITE" id="PS50089"/>
    </source>
</evidence>
<dbReference type="GO" id="GO:0030155">
    <property type="term" value="P:regulation of cell adhesion"/>
    <property type="evidence" value="ECO:0007669"/>
    <property type="project" value="TreeGrafter"/>
</dbReference>
<dbReference type="SUPFAM" id="SSF57850">
    <property type="entry name" value="RING/U-box"/>
    <property type="match status" value="1"/>
</dbReference>
<gene>
    <name evidence="18 19 20" type="primary">LOC106052382</name>
</gene>
<keyword evidence="9" id="KW-0833">Ubl conjugation pathway</keyword>
<dbReference type="GeneID" id="106052382"/>
<proteinExistence type="inferred from homology"/>
<keyword evidence="5" id="KW-0217">Developmental protein</keyword>
<keyword evidence="11" id="KW-0539">Nucleus</keyword>
<feature type="compositionally biased region" description="Polar residues" evidence="15">
    <location>
        <begin position="148"/>
        <end position="160"/>
    </location>
</feature>
<evidence type="ECO:0000256" key="7">
    <source>
        <dbReference type="ARBA" id="ARBA00022723"/>
    </source>
</evidence>
<dbReference type="Proteomes" id="UP001165740">
    <property type="component" value="Chromosome 4"/>
</dbReference>
<comment type="subcellular location">
    <subcellularLocation>
        <location evidence="2">Nucleus</location>
    </subcellularLocation>
</comment>
<evidence type="ECO:0000256" key="9">
    <source>
        <dbReference type="ARBA" id="ARBA00022786"/>
    </source>
</evidence>
<dbReference type="RefSeq" id="XP_055883473.1">
    <property type="nucleotide sequence ID" value="XM_056027498.1"/>
</dbReference>
<dbReference type="OrthoDB" id="547746at2759"/>
<dbReference type="GO" id="GO:0016567">
    <property type="term" value="P:protein ubiquitination"/>
    <property type="evidence" value="ECO:0007669"/>
    <property type="project" value="InterPro"/>
</dbReference>
<dbReference type="InterPro" id="IPR013083">
    <property type="entry name" value="Znf_RING/FYVE/PHD"/>
</dbReference>
<dbReference type="PANTHER" id="PTHR13480:SF0">
    <property type="entry name" value="E3 UBIQUITIN-PROTEIN LIGASE HAKAI"/>
    <property type="match status" value="1"/>
</dbReference>
<organism evidence="17 18">
    <name type="scientific">Biomphalaria glabrata</name>
    <name type="common">Bloodfluke planorb</name>
    <name type="synonym">Freshwater snail</name>
    <dbReference type="NCBI Taxonomy" id="6526"/>
    <lineage>
        <taxon>Eukaryota</taxon>
        <taxon>Metazoa</taxon>
        <taxon>Spiralia</taxon>
        <taxon>Lophotrochozoa</taxon>
        <taxon>Mollusca</taxon>
        <taxon>Gastropoda</taxon>
        <taxon>Heterobranchia</taxon>
        <taxon>Euthyneura</taxon>
        <taxon>Panpulmonata</taxon>
        <taxon>Hygrophila</taxon>
        <taxon>Lymnaeoidea</taxon>
        <taxon>Planorbidae</taxon>
        <taxon>Biomphalaria</taxon>
    </lineage>
</organism>
<comment type="similarity">
    <text evidence="12">Belongs to the Hakai family.</text>
</comment>
<evidence type="ECO:0000256" key="4">
    <source>
        <dbReference type="ARBA" id="ARBA00012483"/>
    </source>
</evidence>
<evidence type="ECO:0000256" key="2">
    <source>
        <dbReference type="ARBA" id="ARBA00004123"/>
    </source>
</evidence>
<dbReference type="InterPro" id="IPR040380">
    <property type="entry name" value="HAKAI-like_RING-HC"/>
</dbReference>
<feature type="compositionally biased region" description="Polar residues" evidence="15">
    <location>
        <begin position="518"/>
        <end position="538"/>
    </location>
</feature>
<feature type="compositionally biased region" description="Polar residues" evidence="15">
    <location>
        <begin position="386"/>
        <end position="402"/>
    </location>
</feature>
<evidence type="ECO:0000313" key="17">
    <source>
        <dbReference type="Proteomes" id="UP001165740"/>
    </source>
</evidence>
<accession>A0A9W3A8H2</accession>
<dbReference type="GO" id="GO:0061630">
    <property type="term" value="F:ubiquitin protein ligase activity"/>
    <property type="evidence" value="ECO:0007669"/>
    <property type="project" value="UniProtKB-EC"/>
</dbReference>
<dbReference type="EC" id="2.3.2.27" evidence="4"/>
<evidence type="ECO:0000256" key="12">
    <source>
        <dbReference type="ARBA" id="ARBA00038499"/>
    </source>
</evidence>
<dbReference type="Pfam" id="PF18408">
    <property type="entry name" value="zf_Hakai"/>
    <property type="match status" value="1"/>
</dbReference>
<feature type="compositionally biased region" description="Polar residues" evidence="15">
    <location>
        <begin position="448"/>
        <end position="458"/>
    </location>
</feature>